<feature type="compositionally biased region" description="Polar residues" evidence="1">
    <location>
        <begin position="81"/>
        <end position="94"/>
    </location>
</feature>
<evidence type="ECO:0000256" key="1">
    <source>
        <dbReference type="SAM" id="MobiDB-lite"/>
    </source>
</evidence>
<dbReference type="RefSeq" id="WP_280650473.1">
    <property type="nucleotide sequence ID" value="NZ_JANQDL010000117.1"/>
</dbReference>
<evidence type="ECO:0000313" key="3">
    <source>
        <dbReference type="EMBL" id="MDH6065622.1"/>
    </source>
</evidence>
<reference evidence="3 4" key="1">
    <citation type="journal article" date="2023" name="J. Phycol.">
        <title>Chrysosporum ovalisporum is synonymous with the true-branching cyanobacterium Umezakia natans (Nostocales/Aphanizomenonaceae).</title>
        <authorList>
            <person name="McGregor G.B."/>
            <person name="Sendall B.C."/>
            <person name="Niiyama Y."/>
            <person name="Tuji A."/>
            <person name="Willis A."/>
        </authorList>
    </citation>
    <scope>NUCLEOTIDE SEQUENCE [LARGE SCALE GENOMIC DNA]</scope>
    <source>
        <strain evidence="3 4">FSS-62</strain>
    </source>
</reference>
<feature type="region of interest" description="Disordered" evidence="1">
    <location>
        <begin position="53"/>
        <end position="94"/>
    </location>
</feature>
<organism evidence="3 4">
    <name type="scientific">Umezakia ovalisporum FSS-62</name>
    <dbReference type="NCBI Taxonomy" id="2971776"/>
    <lineage>
        <taxon>Bacteria</taxon>
        <taxon>Bacillati</taxon>
        <taxon>Cyanobacteriota</taxon>
        <taxon>Cyanophyceae</taxon>
        <taxon>Nostocales</taxon>
        <taxon>Nodulariaceae</taxon>
        <taxon>Umezakia</taxon>
    </lineage>
</organism>
<evidence type="ECO:0000313" key="4">
    <source>
        <dbReference type="Proteomes" id="UP001159370"/>
    </source>
</evidence>
<sequence>MKGKYLILIGTALTLALSANIAIAESGTSSREIKLSPEGLKLLCEQFPLNSRCQNGIPTTPTQDSNNPTDPEIGIPENPTDPETLTTPESNMPN</sequence>
<keyword evidence="2" id="KW-0732">Signal</keyword>
<dbReference type="EMBL" id="JANQDL010000117">
    <property type="protein sequence ID" value="MDH6065622.1"/>
    <property type="molecule type" value="Genomic_DNA"/>
</dbReference>
<dbReference type="Proteomes" id="UP001159370">
    <property type="component" value="Unassembled WGS sequence"/>
</dbReference>
<dbReference type="AlphaFoldDB" id="A0AA43KGY1"/>
<dbReference type="GeneID" id="83686482"/>
<feature type="signal peptide" evidence="2">
    <location>
        <begin position="1"/>
        <end position="24"/>
    </location>
</feature>
<accession>A0AA43KGY1</accession>
<feature type="chain" id="PRO_5041459249" evidence="2">
    <location>
        <begin position="25"/>
        <end position="94"/>
    </location>
</feature>
<proteinExistence type="predicted"/>
<protein>
    <submittedName>
        <fullName evidence="3">Uncharacterized protein</fullName>
    </submittedName>
</protein>
<comment type="caution">
    <text evidence="3">The sequence shown here is derived from an EMBL/GenBank/DDBJ whole genome shotgun (WGS) entry which is preliminary data.</text>
</comment>
<name>A0AA43KGY1_9CYAN</name>
<gene>
    <name evidence="3" type="ORF">NWP23_18085</name>
</gene>
<feature type="compositionally biased region" description="Polar residues" evidence="1">
    <location>
        <begin position="53"/>
        <end position="69"/>
    </location>
</feature>
<evidence type="ECO:0000256" key="2">
    <source>
        <dbReference type="SAM" id="SignalP"/>
    </source>
</evidence>